<sequence length="298" mass="33542">MVAAAVSSASHQFTSDVAAVDGQSSVCLFPQLLWLGPFGVQHGVLAIDSAADLDRSTDVKAERVTSTKAIETSDVPWTRTCLTIIVICPQTQLSIFLFQNHVFDFWAFYSYRKSADSGNYILAGPVMKKLLKAYNLEKVAKGMITSVTKMCHILIKANCKTLEYWLNIKKAYDMYGLSEQNANQALNNFTQRLSIEKLPTYSAYNITPQKWLWWCERRATLINSFAANFAVAKGIPVWRLRAAKLEDSVTVRQRVRLRFSIDHRKRVGICDILGSVAHNVERAAQINMGVPWVTKPLF</sequence>
<evidence type="ECO:0000313" key="1">
    <source>
        <dbReference type="EMBL" id="GIY47412.1"/>
    </source>
</evidence>
<keyword evidence="2" id="KW-1185">Reference proteome</keyword>
<reference evidence="1 2" key="1">
    <citation type="submission" date="2021-06" db="EMBL/GenBank/DDBJ databases">
        <title>Caerostris extrusa draft genome.</title>
        <authorList>
            <person name="Kono N."/>
            <person name="Arakawa K."/>
        </authorList>
    </citation>
    <scope>NUCLEOTIDE SEQUENCE [LARGE SCALE GENOMIC DNA]</scope>
</reference>
<proteinExistence type="predicted"/>
<dbReference type="AlphaFoldDB" id="A0AAV4TRN5"/>
<dbReference type="EMBL" id="BPLR01011576">
    <property type="protein sequence ID" value="GIY47412.1"/>
    <property type="molecule type" value="Genomic_DNA"/>
</dbReference>
<protein>
    <submittedName>
        <fullName evidence="1">Uncharacterized protein</fullName>
    </submittedName>
</protein>
<name>A0AAV4TRN5_CAEEX</name>
<evidence type="ECO:0000313" key="2">
    <source>
        <dbReference type="Proteomes" id="UP001054945"/>
    </source>
</evidence>
<organism evidence="1 2">
    <name type="scientific">Caerostris extrusa</name>
    <name type="common">Bark spider</name>
    <name type="synonym">Caerostris bankana</name>
    <dbReference type="NCBI Taxonomy" id="172846"/>
    <lineage>
        <taxon>Eukaryota</taxon>
        <taxon>Metazoa</taxon>
        <taxon>Ecdysozoa</taxon>
        <taxon>Arthropoda</taxon>
        <taxon>Chelicerata</taxon>
        <taxon>Arachnida</taxon>
        <taxon>Araneae</taxon>
        <taxon>Araneomorphae</taxon>
        <taxon>Entelegynae</taxon>
        <taxon>Araneoidea</taxon>
        <taxon>Araneidae</taxon>
        <taxon>Caerostris</taxon>
    </lineage>
</organism>
<accession>A0AAV4TRN5</accession>
<dbReference type="Proteomes" id="UP001054945">
    <property type="component" value="Unassembled WGS sequence"/>
</dbReference>
<comment type="caution">
    <text evidence="1">The sequence shown here is derived from an EMBL/GenBank/DDBJ whole genome shotgun (WGS) entry which is preliminary data.</text>
</comment>
<gene>
    <name evidence="1" type="ORF">CEXT_334921</name>
</gene>